<sequence>MKNTKRKSKKTYPKWTPDKEWLDRHPRKILSTTKGKELSMSFRMLYDQLNSASYIYEQHINAARSLLFKKLLKIINCIHDYEEILSTCDWNLRTPVSIQNWGSVSISNLLADSDGRFFELARKLDGERQDVLRNLFYAKPKRKIISREPNLLKKLDQHISAFNTHFRDRVCYECNWSISTYYRKIREFNCHYVYQGDYTYCNLSNAHKEMIIKIMSEEYIVLWEHLIKYGI</sequence>
<organism evidence="1 2">
    <name type="scientific">Chitinophaga ginsengisoli</name>
    <dbReference type="NCBI Taxonomy" id="363837"/>
    <lineage>
        <taxon>Bacteria</taxon>
        <taxon>Pseudomonadati</taxon>
        <taxon>Bacteroidota</taxon>
        <taxon>Chitinophagia</taxon>
        <taxon>Chitinophagales</taxon>
        <taxon>Chitinophagaceae</taxon>
        <taxon>Chitinophaga</taxon>
    </lineage>
</organism>
<dbReference type="RefSeq" id="WP_146154510.1">
    <property type="nucleotide sequence ID" value="NZ_PYGK01000017.1"/>
</dbReference>
<evidence type="ECO:0000313" key="2">
    <source>
        <dbReference type="Proteomes" id="UP000240978"/>
    </source>
</evidence>
<gene>
    <name evidence="1" type="ORF">CLV42_11766</name>
</gene>
<dbReference type="AlphaFoldDB" id="A0A2P8FPQ0"/>
<proteinExistence type="predicted"/>
<comment type="caution">
    <text evidence="1">The sequence shown here is derived from an EMBL/GenBank/DDBJ whole genome shotgun (WGS) entry which is preliminary data.</text>
</comment>
<dbReference type="EMBL" id="PYGK01000017">
    <property type="protein sequence ID" value="PSL23710.1"/>
    <property type="molecule type" value="Genomic_DNA"/>
</dbReference>
<accession>A0A2P8FPQ0</accession>
<keyword evidence="2" id="KW-1185">Reference proteome</keyword>
<name>A0A2P8FPQ0_9BACT</name>
<dbReference type="Proteomes" id="UP000240978">
    <property type="component" value="Unassembled WGS sequence"/>
</dbReference>
<evidence type="ECO:0000313" key="1">
    <source>
        <dbReference type="EMBL" id="PSL23710.1"/>
    </source>
</evidence>
<reference evidence="1 2" key="1">
    <citation type="submission" date="2018-03" db="EMBL/GenBank/DDBJ databases">
        <title>Genomic Encyclopedia of Archaeal and Bacterial Type Strains, Phase II (KMG-II): from individual species to whole genera.</title>
        <authorList>
            <person name="Goeker M."/>
        </authorList>
    </citation>
    <scope>NUCLEOTIDE SEQUENCE [LARGE SCALE GENOMIC DNA]</scope>
    <source>
        <strain evidence="1 2">DSM 18107</strain>
    </source>
</reference>
<protein>
    <submittedName>
        <fullName evidence="1">Uncharacterized protein</fullName>
    </submittedName>
</protein>